<sequence>MIQNNIQVIQSVMDETATFNYHTKELKNTVVQQIINALGSYKKPCKKGSLIIPHPNLLGAYLCVSNVRNACKLCLIGVNNYTETLQIIQLNNEIAVSLLYAIKNTSIKCTR</sequence>
<evidence type="ECO:0000313" key="2">
    <source>
        <dbReference type="Proteomes" id="UP000234211"/>
    </source>
</evidence>
<protein>
    <submittedName>
        <fullName evidence="1">Uncharacterized protein</fullName>
    </submittedName>
</protein>
<reference evidence="2" key="1">
    <citation type="submission" date="2017-11" db="EMBL/GenBank/DDBJ databases">
        <authorList>
            <person name="Duchaud E."/>
        </authorList>
    </citation>
    <scope>NUCLEOTIDE SEQUENCE [LARGE SCALE GENOMIC DNA]</scope>
    <source>
        <strain evidence="2">Tenacibaculum sp. TNO020</strain>
    </source>
</reference>
<accession>A0A2H1YH97</accession>
<dbReference type="OrthoDB" id="1450551at2"/>
<gene>
    <name evidence="1" type="ORF">TNO020_30004</name>
</gene>
<dbReference type="RefSeq" id="WP_145993214.1">
    <property type="nucleotide sequence ID" value="NZ_OENF01000023.1"/>
</dbReference>
<dbReference type="AlphaFoldDB" id="A0A2H1YH97"/>
<keyword evidence="2" id="KW-1185">Reference proteome</keyword>
<name>A0A2H1YH97_9FLAO</name>
<dbReference type="Proteomes" id="UP000234211">
    <property type="component" value="Unassembled WGS sequence"/>
</dbReference>
<organism evidence="1 2">
    <name type="scientific">Tenacibaculum piscium</name>
    <dbReference type="NCBI Taxonomy" id="1458515"/>
    <lineage>
        <taxon>Bacteria</taxon>
        <taxon>Pseudomonadati</taxon>
        <taxon>Bacteroidota</taxon>
        <taxon>Flavobacteriia</taxon>
        <taxon>Flavobacteriales</taxon>
        <taxon>Flavobacteriaceae</taxon>
        <taxon>Tenacibaculum</taxon>
    </lineage>
</organism>
<dbReference type="EMBL" id="OENF01000023">
    <property type="protein sequence ID" value="SOS74761.1"/>
    <property type="molecule type" value="Genomic_DNA"/>
</dbReference>
<evidence type="ECO:0000313" key="1">
    <source>
        <dbReference type="EMBL" id="SOS74761.1"/>
    </source>
</evidence>
<proteinExistence type="predicted"/>